<reference evidence="3" key="1">
    <citation type="submission" date="2016-06" db="EMBL/GenBank/DDBJ databases">
        <title>Parallel loss of symbiosis genes in relatives of nitrogen-fixing non-legume Parasponia.</title>
        <authorList>
            <person name="Van Velzen R."/>
            <person name="Holmer R."/>
            <person name="Bu F."/>
            <person name="Rutten L."/>
            <person name="Van Zeijl A."/>
            <person name="Liu W."/>
            <person name="Santuari L."/>
            <person name="Cao Q."/>
            <person name="Sharma T."/>
            <person name="Shen D."/>
            <person name="Roswanjaya Y."/>
            <person name="Wardhani T."/>
            <person name="Kalhor M.S."/>
            <person name="Jansen J."/>
            <person name="Van den Hoogen J."/>
            <person name="Gungor B."/>
            <person name="Hartog M."/>
            <person name="Hontelez J."/>
            <person name="Verver J."/>
            <person name="Yang W.-C."/>
            <person name="Schijlen E."/>
            <person name="Repin R."/>
            <person name="Schilthuizen M."/>
            <person name="Schranz E."/>
            <person name="Heidstra R."/>
            <person name="Miyata K."/>
            <person name="Fedorova E."/>
            <person name="Kohlen W."/>
            <person name="Bisseling T."/>
            <person name="Smit S."/>
            <person name="Geurts R."/>
        </authorList>
    </citation>
    <scope>NUCLEOTIDE SEQUENCE [LARGE SCALE GENOMIC DNA]</scope>
    <source>
        <strain evidence="3">cv. WU1-14</strain>
    </source>
</reference>
<comment type="caution">
    <text evidence="2">The sequence shown here is derived from an EMBL/GenBank/DDBJ whole genome shotgun (WGS) entry which is preliminary data.</text>
</comment>
<keyword evidence="3" id="KW-1185">Reference proteome</keyword>
<name>A0A2P5CQH6_PARAD</name>
<feature type="region of interest" description="Disordered" evidence="1">
    <location>
        <begin position="35"/>
        <end position="61"/>
    </location>
</feature>
<dbReference type="Proteomes" id="UP000237105">
    <property type="component" value="Unassembled WGS sequence"/>
</dbReference>
<evidence type="ECO:0000313" key="2">
    <source>
        <dbReference type="EMBL" id="PON63273.1"/>
    </source>
</evidence>
<feature type="compositionally biased region" description="Basic and acidic residues" evidence="1">
    <location>
        <begin position="35"/>
        <end position="51"/>
    </location>
</feature>
<proteinExistence type="predicted"/>
<evidence type="ECO:0000313" key="3">
    <source>
        <dbReference type="Proteomes" id="UP000237105"/>
    </source>
</evidence>
<sequence length="61" mass="6534">MGRELLTRVVSGTMKQSALLVGLDCLVVRGEKLEAEGKKETEKDSVGREPCGHSQVGSVSF</sequence>
<organism evidence="2 3">
    <name type="scientific">Parasponia andersonii</name>
    <name type="common">Sponia andersonii</name>
    <dbReference type="NCBI Taxonomy" id="3476"/>
    <lineage>
        <taxon>Eukaryota</taxon>
        <taxon>Viridiplantae</taxon>
        <taxon>Streptophyta</taxon>
        <taxon>Embryophyta</taxon>
        <taxon>Tracheophyta</taxon>
        <taxon>Spermatophyta</taxon>
        <taxon>Magnoliopsida</taxon>
        <taxon>eudicotyledons</taxon>
        <taxon>Gunneridae</taxon>
        <taxon>Pentapetalae</taxon>
        <taxon>rosids</taxon>
        <taxon>fabids</taxon>
        <taxon>Rosales</taxon>
        <taxon>Cannabaceae</taxon>
        <taxon>Parasponia</taxon>
    </lineage>
</organism>
<dbReference type="EMBL" id="JXTB01000105">
    <property type="protein sequence ID" value="PON63273.1"/>
    <property type="molecule type" value="Genomic_DNA"/>
</dbReference>
<gene>
    <name evidence="2" type="ORF">PanWU01x14_131830</name>
</gene>
<protein>
    <submittedName>
        <fullName evidence="2">Uncharacterized protein</fullName>
    </submittedName>
</protein>
<evidence type="ECO:0000256" key="1">
    <source>
        <dbReference type="SAM" id="MobiDB-lite"/>
    </source>
</evidence>
<accession>A0A2P5CQH6</accession>
<dbReference type="AlphaFoldDB" id="A0A2P5CQH6"/>